<dbReference type="CDD" id="cd05819">
    <property type="entry name" value="NHL"/>
    <property type="match status" value="1"/>
</dbReference>
<dbReference type="InterPro" id="IPR011042">
    <property type="entry name" value="6-blade_b-propeller_TolB-like"/>
</dbReference>
<accession>A0A8W8LP82</accession>
<dbReference type="PANTHER" id="PTHR25462">
    <property type="entry name" value="BONUS, ISOFORM C-RELATED"/>
    <property type="match status" value="1"/>
</dbReference>
<dbReference type="Gene3D" id="2.120.10.30">
    <property type="entry name" value="TolB, C-terminal domain"/>
    <property type="match status" value="1"/>
</dbReference>
<dbReference type="Pfam" id="PF00643">
    <property type="entry name" value="zf-B_box"/>
    <property type="match status" value="1"/>
</dbReference>
<proteinExistence type="predicted"/>
<dbReference type="AlphaFoldDB" id="A0A8W8LP82"/>
<dbReference type="PANTHER" id="PTHR25462:SF300">
    <property type="entry name" value="RING-TYPE DOMAIN-CONTAINING PROTEIN"/>
    <property type="match status" value="1"/>
</dbReference>
<dbReference type="OrthoDB" id="654191at2759"/>
<evidence type="ECO:0000313" key="3">
    <source>
        <dbReference type="EnsemblMetazoa" id="G28374.1:cds"/>
    </source>
</evidence>
<dbReference type="EnsemblMetazoa" id="G28374.1">
    <property type="protein sequence ID" value="G28374.1:cds"/>
    <property type="gene ID" value="G28374"/>
</dbReference>
<sequence length="546" mass="62506">MDSRSWAQDVLRCRLCETPAPPMYCDLCHIHLCKGCVGEHLSDQTLQHKVVRFNDYLTSKRGSTIICPKHSPKLCELYCEQCDNPICVMCASSEEHQCHKFVDLTNALEIQKRNLQTDLHELENVLYPKYQETASSFPIKRADFNDNSKKLTEAFDKHGNKLHMEIDTIIKNLKSDLKEMNLEYNTVLNKQEDEITRKVSEITQTIADLKKLLNTNDFRQVSAYKSMNAEFRKLPPQTSVSLPSFTPQTINREQIHQQFGFMSELVIKTEEPERLLINEPKVISVIETEFGESKKLHSVACLSQEEVWACGQDNMIRLYNLKGELVKAIHTKSGNNPENITVTRNGDLLYTDVDKRTVNIVKNSHIQKLLRLRGWRPFGVTSTSSGDLLVAMDTDDYKHSRIVRYSGSLLLNCIEVDEHGQPLFSPGRYIRYISENKNHDICVSDWYAGAVVVVNQAGKHRFTYTGPPTKTKGSLYPYGITTDSQSRILIADDKNNCIHIIGQDGKFLRFIDNCDLHSPWGLCVDTNDNLFVAEKEGQIKKIQYYM</sequence>
<dbReference type="InterPro" id="IPR047153">
    <property type="entry name" value="TRIM45/56/19-like"/>
</dbReference>
<keyword evidence="1" id="KW-0862">Zinc</keyword>
<reference evidence="3" key="1">
    <citation type="submission" date="2022-08" db="UniProtKB">
        <authorList>
            <consortium name="EnsemblMetazoa"/>
        </authorList>
    </citation>
    <scope>IDENTIFICATION</scope>
    <source>
        <strain evidence="3">05x7-T-G4-1.051#20</strain>
    </source>
</reference>
<evidence type="ECO:0000313" key="4">
    <source>
        <dbReference type="Proteomes" id="UP000005408"/>
    </source>
</evidence>
<feature type="domain" description="B box-type" evidence="2">
    <location>
        <begin position="62"/>
        <end position="104"/>
    </location>
</feature>
<organism evidence="3 4">
    <name type="scientific">Magallana gigas</name>
    <name type="common">Pacific oyster</name>
    <name type="synonym">Crassostrea gigas</name>
    <dbReference type="NCBI Taxonomy" id="29159"/>
    <lineage>
        <taxon>Eukaryota</taxon>
        <taxon>Metazoa</taxon>
        <taxon>Spiralia</taxon>
        <taxon>Lophotrochozoa</taxon>
        <taxon>Mollusca</taxon>
        <taxon>Bivalvia</taxon>
        <taxon>Autobranchia</taxon>
        <taxon>Pteriomorphia</taxon>
        <taxon>Ostreida</taxon>
        <taxon>Ostreoidea</taxon>
        <taxon>Ostreidae</taxon>
        <taxon>Magallana</taxon>
    </lineage>
</organism>
<keyword evidence="1" id="KW-0863">Zinc-finger</keyword>
<protein>
    <recommendedName>
        <fullName evidence="2">B box-type domain-containing protein</fullName>
    </recommendedName>
</protein>
<keyword evidence="1" id="KW-0479">Metal-binding</keyword>
<dbReference type="PROSITE" id="PS50119">
    <property type="entry name" value="ZF_BBOX"/>
    <property type="match status" value="2"/>
</dbReference>
<dbReference type="CDD" id="cd19756">
    <property type="entry name" value="Bbox2"/>
    <property type="match status" value="1"/>
</dbReference>
<evidence type="ECO:0000256" key="1">
    <source>
        <dbReference type="PROSITE-ProRule" id="PRU00024"/>
    </source>
</evidence>
<dbReference type="Proteomes" id="UP000005408">
    <property type="component" value="Unassembled WGS sequence"/>
</dbReference>
<feature type="domain" description="B box-type" evidence="2">
    <location>
        <begin position="8"/>
        <end position="53"/>
    </location>
</feature>
<dbReference type="Gene3D" id="3.30.160.60">
    <property type="entry name" value="Classic Zinc Finger"/>
    <property type="match status" value="1"/>
</dbReference>
<name>A0A8W8LP82_MAGGI</name>
<dbReference type="SMART" id="SM00336">
    <property type="entry name" value="BBOX"/>
    <property type="match status" value="1"/>
</dbReference>
<dbReference type="SUPFAM" id="SSF57845">
    <property type="entry name" value="B-box zinc-binding domain"/>
    <property type="match status" value="1"/>
</dbReference>
<dbReference type="InterPro" id="IPR000315">
    <property type="entry name" value="Znf_B-box"/>
</dbReference>
<dbReference type="SUPFAM" id="SSF101898">
    <property type="entry name" value="NHL repeat"/>
    <property type="match status" value="1"/>
</dbReference>
<evidence type="ECO:0000259" key="2">
    <source>
        <dbReference type="PROSITE" id="PS50119"/>
    </source>
</evidence>
<keyword evidence="4" id="KW-1185">Reference proteome</keyword>
<dbReference type="GO" id="GO:0008270">
    <property type="term" value="F:zinc ion binding"/>
    <property type="evidence" value="ECO:0007669"/>
    <property type="project" value="UniProtKB-KW"/>
</dbReference>